<feature type="compositionally biased region" description="Low complexity" evidence="1">
    <location>
        <begin position="149"/>
        <end position="158"/>
    </location>
</feature>
<feature type="compositionally biased region" description="Basic and acidic residues" evidence="1">
    <location>
        <begin position="881"/>
        <end position="897"/>
    </location>
</feature>
<evidence type="ECO:0000313" key="2">
    <source>
        <dbReference type="EMBL" id="CAI4003488.1"/>
    </source>
</evidence>
<feature type="compositionally biased region" description="Basic residues" evidence="1">
    <location>
        <begin position="362"/>
        <end position="374"/>
    </location>
</feature>
<dbReference type="EMBL" id="CAMXCT030003277">
    <property type="protein sequence ID" value="CAL4790800.1"/>
    <property type="molecule type" value="Genomic_DNA"/>
</dbReference>
<feature type="compositionally biased region" description="Basic and acidic residues" evidence="1">
    <location>
        <begin position="999"/>
        <end position="1036"/>
    </location>
</feature>
<feature type="compositionally biased region" description="Basic and acidic residues" evidence="1">
    <location>
        <begin position="1133"/>
        <end position="1166"/>
    </location>
</feature>
<feature type="region of interest" description="Disordered" evidence="1">
    <location>
        <begin position="747"/>
        <end position="1191"/>
    </location>
</feature>
<evidence type="ECO:0000313" key="3">
    <source>
        <dbReference type="EMBL" id="CAL4790800.1"/>
    </source>
</evidence>
<evidence type="ECO:0000313" key="4">
    <source>
        <dbReference type="Proteomes" id="UP001152797"/>
    </source>
</evidence>
<feature type="compositionally biased region" description="Basic and acidic residues" evidence="1">
    <location>
        <begin position="954"/>
        <end position="965"/>
    </location>
</feature>
<protein>
    <submittedName>
        <fullName evidence="2">Uncharacterized protein</fullName>
    </submittedName>
</protein>
<dbReference type="AlphaFoldDB" id="A0A9P1G7Z8"/>
<dbReference type="EMBL" id="CAMXCT020003277">
    <property type="protein sequence ID" value="CAL1156863.1"/>
    <property type="molecule type" value="Genomic_DNA"/>
</dbReference>
<reference evidence="2" key="1">
    <citation type="submission" date="2022-10" db="EMBL/GenBank/DDBJ databases">
        <authorList>
            <person name="Chen Y."/>
            <person name="Dougan E. K."/>
            <person name="Chan C."/>
            <person name="Rhodes N."/>
            <person name="Thang M."/>
        </authorList>
    </citation>
    <scope>NUCLEOTIDE SEQUENCE</scope>
</reference>
<feature type="compositionally biased region" description="Basic and acidic residues" evidence="1">
    <location>
        <begin position="311"/>
        <end position="361"/>
    </location>
</feature>
<feature type="compositionally biased region" description="Basic and acidic residues" evidence="1">
    <location>
        <begin position="769"/>
        <end position="778"/>
    </location>
</feature>
<gene>
    <name evidence="2" type="ORF">C1SCF055_LOCUS29352</name>
</gene>
<feature type="region of interest" description="Disordered" evidence="1">
    <location>
        <begin position="311"/>
        <end position="409"/>
    </location>
</feature>
<evidence type="ECO:0000256" key="1">
    <source>
        <dbReference type="SAM" id="MobiDB-lite"/>
    </source>
</evidence>
<feature type="region of interest" description="Disordered" evidence="1">
    <location>
        <begin position="534"/>
        <end position="553"/>
    </location>
</feature>
<proteinExistence type="predicted"/>
<feature type="compositionally biased region" description="Basic and acidic residues" evidence="1">
    <location>
        <begin position="836"/>
        <end position="863"/>
    </location>
</feature>
<dbReference type="EMBL" id="CAMXCT010003277">
    <property type="protein sequence ID" value="CAI4003488.1"/>
    <property type="molecule type" value="Genomic_DNA"/>
</dbReference>
<feature type="compositionally biased region" description="Basic and acidic residues" evidence="1">
    <location>
        <begin position="1044"/>
        <end position="1092"/>
    </location>
</feature>
<dbReference type="Proteomes" id="UP001152797">
    <property type="component" value="Unassembled WGS sequence"/>
</dbReference>
<feature type="compositionally biased region" description="Basic and acidic residues" evidence="1">
    <location>
        <begin position="1101"/>
        <end position="1125"/>
    </location>
</feature>
<feature type="region of interest" description="Disordered" evidence="1">
    <location>
        <begin position="129"/>
        <end position="179"/>
    </location>
</feature>
<feature type="compositionally biased region" description="Basic and acidic residues" evidence="1">
    <location>
        <begin position="975"/>
        <end position="991"/>
    </location>
</feature>
<organism evidence="2">
    <name type="scientific">Cladocopium goreaui</name>
    <dbReference type="NCBI Taxonomy" id="2562237"/>
    <lineage>
        <taxon>Eukaryota</taxon>
        <taxon>Sar</taxon>
        <taxon>Alveolata</taxon>
        <taxon>Dinophyceae</taxon>
        <taxon>Suessiales</taxon>
        <taxon>Symbiodiniaceae</taxon>
        <taxon>Cladocopium</taxon>
    </lineage>
</organism>
<reference evidence="3 4" key="2">
    <citation type="submission" date="2024-05" db="EMBL/GenBank/DDBJ databases">
        <authorList>
            <person name="Chen Y."/>
            <person name="Shah S."/>
            <person name="Dougan E. K."/>
            <person name="Thang M."/>
            <person name="Chan C."/>
        </authorList>
    </citation>
    <scope>NUCLEOTIDE SEQUENCE [LARGE SCALE GENOMIC DNA]</scope>
</reference>
<feature type="compositionally biased region" description="Basic and acidic residues" evidence="1">
    <location>
        <begin position="906"/>
        <end position="941"/>
    </location>
</feature>
<comment type="caution">
    <text evidence="2">The sequence shown here is derived from an EMBL/GenBank/DDBJ whole genome shotgun (WGS) entry which is preliminary data.</text>
</comment>
<feature type="compositionally biased region" description="Basic residues" evidence="1">
    <location>
        <begin position="394"/>
        <end position="403"/>
    </location>
</feature>
<feature type="compositionally biased region" description="Acidic residues" evidence="1">
    <location>
        <begin position="942"/>
        <end position="953"/>
    </location>
</feature>
<name>A0A9P1G7Z8_9DINO</name>
<keyword evidence="4" id="KW-1185">Reference proteome</keyword>
<feature type="compositionally biased region" description="Basic and acidic residues" evidence="1">
    <location>
        <begin position="788"/>
        <end position="799"/>
    </location>
</feature>
<accession>A0A9P1G7Z8</accession>
<sequence length="1191" mass="133102">MADCTEKSVYVAKRTLNLCKEHNSNRDALLLQASKGAPVEVMGVKMGLREYLEDMELKDPGAFMEQLKDFSQKCLGSSRWQVWILWVPVTETKEEIGYADQQSSLMAQIEQKVPTEKQMQQLKEKMGTWGEDDDNLFTRPSPSDPHPRLQPQLQPQQPAVGISNRKGRGSSATAAAQRPLPETMPTTSMAIEAAKFKKNTVKDRTFVDLSKQLSLADWKLRNKEYQEMLTQDGFLTGEIGDQIDSCFTYGYVDFVRAAGALGLWAQGLRSCGHLAPASSSYKLMSTLPPSHCVNNSKAMEKIIRDEKLHQKKEEERLKKQDDKPLGKILTKEKEREEKRLKKEQAAESKKRKAAEAAEAKKAAKPSGRRRKSKRGQHEDSAASDDPAADGSKAKAAKVSRTRAKGSFEETDPPVLVKGSMFPAAYRLGFFESFNDFLDEVVCNKPAVMRNKKGSVKKVLAKSLNRNDPQEETKDFITQTAKAFGVQQASAKSDLQKQAASGPVRKNKTVPQEKEVAMFLGFDLLLKAKLVARGDGPGGDDSGEAGDTGEPENQPWLLTNAEAKSLDTVKNKILGACWTSFGQSNVCAGFFSTGLGHMYYQQEGNKALSMMHFGHLYDVKQQVDKKLVANSDDGGDGGSSEDGIRQLTAWFQNLSPETVSSMDTAERGRMSTLRYIYLTPGDILFVPAGYIMVEKSMNSNSLGFRFPTMLMHGEETETLDLLDEFVPMNSLLKGWQKILWTEDRKSMEGLDDADPTQLPCLDSDSDEEETTGKVKKEQQAESQSDLEDALEKQMEQDYPKDFSGQTAVASKASKSKSKASNKNSSNLAQLAGMAGEADPKANKDQQPEEKEDQHQEDAEPKKNADQQPEEKEDQQQEATGEAELKANKDQQPAEKEDQQQEDAAGEAEPKKKADQQPEEKEDQLHEGAGEAEPKKKADQQPEEKEDQQQEDAGEAEPKKKADQQPEEKEDQQQEDAEPKKNADQQPAEKEDQQQEAAGEAEPKANKDQQPEEKEDQHQEDAEPKKNADQQPAEKEDQQQEAAGEAEPKANKDQQPEEKEDQHQEDAEPKKKADQQPEEKEDQHQEDAEPKKNADQQPEEKEDQLHEGAGEAEPKKNADQHEEKEDQQQEDAGEAEQKEKEQPAAPKEKEDQKQKEWNWRSRRSEQPQKKTASATAKKKDSLEVEVELPTVSH</sequence>
<feature type="compositionally biased region" description="Acidic residues" evidence="1">
    <location>
        <begin position="540"/>
        <end position="549"/>
    </location>
</feature>